<evidence type="ECO:0000313" key="2">
    <source>
        <dbReference type="Proteomes" id="UP001221546"/>
    </source>
</evidence>
<accession>A0ABY8JGW1</accession>
<gene>
    <name evidence="1" type="ORF">QA636_04625</name>
</gene>
<dbReference type="RefSeq" id="WP_310885519.1">
    <property type="nucleotide sequence ID" value="NZ_CP121646.1"/>
</dbReference>
<organism evidence="1 2">
    <name type="scientific">Bradyrhizobium brasilense</name>
    <dbReference type="NCBI Taxonomy" id="1419277"/>
    <lineage>
        <taxon>Bacteria</taxon>
        <taxon>Pseudomonadati</taxon>
        <taxon>Pseudomonadota</taxon>
        <taxon>Alphaproteobacteria</taxon>
        <taxon>Hyphomicrobiales</taxon>
        <taxon>Nitrobacteraceae</taxon>
        <taxon>Bradyrhizobium</taxon>
    </lineage>
</organism>
<name>A0ABY8JGW1_9BRAD</name>
<evidence type="ECO:0000313" key="1">
    <source>
        <dbReference type="EMBL" id="WFU64839.1"/>
    </source>
</evidence>
<dbReference type="Proteomes" id="UP001221546">
    <property type="component" value="Chromosome"/>
</dbReference>
<dbReference type="EMBL" id="CP121646">
    <property type="protein sequence ID" value="WFU64839.1"/>
    <property type="molecule type" value="Genomic_DNA"/>
</dbReference>
<proteinExistence type="predicted"/>
<reference evidence="1 2" key="1">
    <citation type="submission" date="2023-04" db="EMBL/GenBank/DDBJ databases">
        <title>Australian commercial rhizobial inoculants.</title>
        <authorList>
            <person name="Kohlmeier M.G."/>
            <person name="O'Hara G.W."/>
            <person name="Colombi E."/>
            <person name="Ramsay J.P."/>
            <person name="Terpolilli J."/>
        </authorList>
    </citation>
    <scope>NUCLEOTIDE SEQUENCE [LARGE SCALE GENOMIC DNA]</scope>
    <source>
        <strain evidence="1 2">CB627</strain>
    </source>
</reference>
<keyword evidence="2" id="KW-1185">Reference proteome</keyword>
<protein>
    <submittedName>
        <fullName evidence="1">Uncharacterized protein</fullName>
    </submittedName>
</protein>
<sequence>MKKPFTPRDLKRVIDALKPELDEINQSKWKNWHPPLSVPGELSLVELSLSKQGAQREPPFPMSPEEAWLDSVIRQVNKDAEPDGWVVIQSDLRKAVDLSPHRASLAELVTNCAEVYFVALADYNLRRDPAEWAEFWQQIGEPRKKGRPPKERLGEFWQYWKADGGNSGRSRTNPDGPPITPLRAIVPLVRSWWQQHVKRSFEPKFSYGKKQPRKLVEYDLDFCNPAARLMINITTWLDSDYDYNAASSAVRSRAIRAKSAE</sequence>